<dbReference type="InterPro" id="IPR050373">
    <property type="entry name" value="Fibrinogen_C-term_domain"/>
</dbReference>
<keyword evidence="4" id="KW-1185">Reference proteome</keyword>
<dbReference type="AlphaFoldDB" id="A0A914WJJ1"/>
<dbReference type="InterPro" id="IPR014716">
    <property type="entry name" value="Fibrinogen_a/b/g_C_1"/>
</dbReference>
<feature type="chain" id="PRO_5037018654" evidence="2">
    <location>
        <begin position="18"/>
        <end position="189"/>
    </location>
</feature>
<protein>
    <submittedName>
        <fullName evidence="5">Fibrinogen C-terminal domain-containing protein</fullName>
    </submittedName>
</protein>
<dbReference type="InterPro" id="IPR002181">
    <property type="entry name" value="Fibrinogen_a/b/g_C_dom"/>
</dbReference>
<feature type="compositionally biased region" description="Low complexity" evidence="1">
    <location>
        <begin position="70"/>
        <end position="79"/>
    </location>
</feature>
<dbReference type="Gene3D" id="3.90.215.10">
    <property type="entry name" value="Gamma Fibrinogen, chain A, domain 1"/>
    <property type="match status" value="1"/>
</dbReference>
<dbReference type="Pfam" id="PF00147">
    <property type="entry name" value="Fibrinogen_C"/>
    <property type="match status" value="1"/>
</dbReference>
<name>A0A914WJJ1_9BILA</name>
<feature type="compositionally biased region" description="Basic and acidic residues" evidence="1">
    <location>
        <begin position="101"/>
        <end position="113"/>
    </location>
</feature>
<proteinExistence type="predicted"/>
<sequence length="189" mass="20605">MRSALLIVLLQAHLAACCGPVVSRSPAINSSGAKARSDQRAKEPPKPSVPLVTWATEEPEEPRALEFTDSPPLASLPPTTEAPPPFPFHPYDPDESTGTDKALEPGDLPRDCADVQNSGISDTSGVYRIFRPSCLNPEKCGKDVSCDLQTDGGGWTIIQQREDGDMDFFRDWASYRNGFGDDHSFWIGE</sequence>
<accession>A0A914WJJ1</accession>
<reference evidence="5" key="1">
    <citation type="submission" date="2022-11" db="UniProtKB">
        <authorList>
            <consortium name="WormBaseParasite"/>
        </authorList>
    </citation>
    <scope>IDENTIFICATION</scope>
</reference>
<feature type="domain" description="Fibrinogen C-terminal" evidence="3">
    <location>
        <begin position="103"/>
        <end position="189"/>
    </location>
</feature>
<feature type="compositionally biased region" description="Pro residues" evidence="1">
    <location>
        <begin position="80"/>
        <end position="90"/>
    </location>
</feature>
<dbReference type="NCBIfam" id="NF040941">
    <property type="entry name" value="GGGWT_bact"/>
    <property type="match status" value="1"/>
</dbReference>
<evidence type="ECO:0000313" key="5">
    <source>
        <dbReference type="WBParaSite" id="PSAMB.scaffold4048size15868.g23334.t1"/>
    </source>
</evidence>
<dbReference type="Proteomes" id="UP000887566">
    <property type="component" value="Unplaced"/>
</dbReference>
<dbReference type="SUPFAM" id="SSF56496">
    <property type="entry name" value="Fibrinogen C-terminal domain-like"/>
    <property type="match status" value="1"/>
</dbReference>
<organism evidence="4 5">
    <name type="scientific">Plectus sambesii</name>
    <dbReference type="NCBI Taxonomy" id="2011161"/>
    <lineage>
        <taxon>Eukaryota</taxon>
        <taxon>Metazoa</taxon>
        <taxon>Ecdysozoa</taxon>
        <taxon>Nematoda</taxon>
        <taxon>Chromadorea</taxon>
        <taxon>Plectida</taxon>
        <taxon>Plectina</taxon>
        <taxon>Plectoidea</taxon>
        <taxon>Plectidae</taxon>
        <taxon>Plectus</taxon>
    </lineage>
</organism>
<evidence type="ECO:0000256" key="2">
    <source>
        <dbReference type="SAM" id="SignalP"/>
    </source>
</evidence>
<feature type="signal peptide" evidence="2">
    <location>
        <begin position="1"/>
        <end position="17"/>
    </location>
</feature>
<dbReference type="GO" id="GO:0005615">
    <property type="term" value="C:extracellular space"/>
    <property type="evidence" value="ECO:0007669"/>
    <property type="project" value="TreeGrafter"/>
</dbReference>
<evidence type="ECO:0000259" key="3">
    <source>
        <dbReference type="PROSITE" id="PS51406"/>
    </source>
</evidence>
<evidence type="ECO:0000256" key="1">
    <source>
        <dbReference type="SAM" id="MobiDB-lite"/>
    </source>
</evidence>
<feature type="region of interest" description="Disordered" evidence="1">
    <location>
        <begin position="27"/>
        <end position="117"/>
    </location>
</feature>
<dbReference type="PROSITE" id="PS51406">
    <property type="entry name" value="FIBRINOGEN_C_2"/>
    <property type="match status" value="1"/>
</dbReference>
<keyword evidence="2" id="KW-0732">Signal</keyword>
<feature type="compositionally biased region" description="Basic and acidic residues" evidence="1">
    <location>
        <begin position="35"/>
        <end position="45"/>
    </location>
</feature>
<dbReference type="PANTHER" id="PTHR19143">
    <property type="entry name" value="FIBRINOGEN/TENASCIN/ANGIOPOEITIN"/>
    <property type="match status" value="1"/>
</dbReference>
<dbReference type="WBParaSite" id="PSAMB.scaffold4048size15868.g23334.t1">
    <property type="protein sequence ID" value="PSAMB.scaffold4048size15868.g23334.t1"/>
    <property type="gene ID" value="PSAMB.scaffold4048size15868.g23334"/>
</dbReference>
<dbReference type="InterPro" id="IPR036056">
    <property type="entry name" value="Fibrinogen-like_C"/>
</dbReference>
<evidence type="ECO:0000313" key="4">
    <source>
        <dbReference type="Proteomes" id="UP000887566"/>
    </source>
</evidence>